<dbReference type="PANTHER" id="PTHR33352:SF2">
    <property type="entry name" value="SLL0995 PROTEIN"/>
    <property type="match status" value="1"/>
</dbReference>
<feature type="domain" description="Putative restriction endonuclease" evidence="2">
    <location>
        <begin position="14"/>
        <end position="91"/>
    </location>
</feature>
<evidence type="ECO:0000259" key="2">
    <source>
        <dbReference type="Pfam" id="PF05685"/>
    </source>
</evidence>
<gene>
    <name evidence="3" type="ORF">N44_02811</name>
</gene>
<dbReference type="Gene3D" id="3.90.1570.10">
    <property type="entry name" value="tt1808, chain A"/>
    <property type="match status" value="1"/>
</dbReference>
<sequence>MHDYLAFGRPKGERGSYQQWQEENIPPQVVFEILSPGNTQTEITRKLLFYDRYGVEEYYIYNPDKNDLGGCIRRENRLESLENLDNWVSPRLGIRFQLAEPELLLYYPDGQPFTSYNQERQRAEAERQRAEAERKRAERLAAKLRELNIKYLSKINYTSKPLLRQTSGVRKQ</sequence>
<evidence type="ECO:0000313" key="4">
    <source>
        <dbReference type="Proteomes" id="UP000030321"/>
    </source>
</evidence>
<comment type="caution">
    <text evidence="3">The sequence shown here is derived from an EMBL/GenBank/DDBJ whole genome shotgun (WGS) entry which is preliminary data.</text>
</comment>
<dbReference type="InterPro" id="IPR011335">
    <property type="entry name" value="Restrct_endonuc-II-like"/>
</dbReference>
<dbReference type="CDD" id="cd06260">
    <property type="entry name" value="DUF820-like"/>
    <property type="match status" value="1"/>
</dbReference>
<dbReference type="PANTHER" id="PTHR33352">
    <property type="entry name" value="SLR1095 PROTEIN"/>
    <property type="match status" value="1"/>
</dbReference>
<dbReference type="Proteomes" id="UP000030321">
    <property type="component" value="Unassembled WGS sequence"/>
</dbReference>
<organism evidence="3 4">
    <name type="scientific">Microcystis aeruginosa NIES-44</name>
    <dbReference type="NCBI Taxonomy" id="449439"/>
    <lineage>
        <taxon>Bacteria</taxon>
        <taxon>Bacillati</taxon>
        <taxon>Cyanobacteriota</taxon>
        <taxon>Cyanophyceae</taxon>
        <taxon>Oscillatoriophycideae</taxon>
        <taxon>Chroococcales</taxon>
        <taxon>Microcystaceae</taxon>
        <taxon>Microcystis</taxon>
    </lineage>
</organism>
<dbReference type="InterPro" id="IPR008538">
    <property type="entry name" value="Uma2"/>
</dbReference>
<evidence type="ECO:0000256" key="1">
    <source>
        <dbReference type="SAM" id="Coils"/>
    </source>
</evidence>
<protein>
    <recommendedName>
        <fullName evidence="2">Putative restriction endonuclease domain-containing protein</fullName>
    </recommendedName>
</protein>
<dbReference type="InterPro" id="IPR012296">
    <property type="entry name" value="Nuclease_put_TT1808"/>
</dbReference>
<dbReference type="AlphaFoldDB" id="A0A0A1VY72"/>
<accession>A0A0A1VY72</accession>
<feature type="coiled-coil region" evidence="1">
    <location>
        <begin position="113"/>
        <end position="150"/>
    </location>
</feature>
<proteinExistence type="predicted"/>
<evidence type="ECO:0000313" key="3">
    <source>
        <dbReference type="EMBL" id="GAL94231.1"/>
    </source>
</evidence>
<dbReference type="SUPFAM" id="SSF52980">
    <property type="entry name" value="Restriction endonuclease-like"/>
    <property type="match status" value="1"/>
</dbReference>
<dbReference type="Pfam" id="PF05685">
    <property type="entry name" value="Uma2"/>
    <property type="match status" value="1"/>
</dbReference>
<name>A0A0A1VY72_MICAE</name>
<dbReference type="EMBL" id="BBPA01000053">
    <property type="protein sequence ID" value="GAL94231.1"/>
    <property type="molecule type" value="Genomic_DNA"/>
</dbReference>
<keyword evidence="1" id="KW-0175">Coiled coil</keyword>
<reference evidence="4" key="1">
    <citation type="journal article" date="2015" name="Genome">
        <title>Whole Genome Sequence of the Non-Microcystin-Producing Microcystis aeruginosa Strain NIES-44.</title>
        <authorList>
            <person name="Okano K."/>
            <person name="Miyata N."/>
            <person name="Ozaki Y."/>
        </authorList>
    </citation>
    <scope>NUCLEOTIDE SEQUENCE [LARGE SCALE GENOMIC DNA]</scope>
    <source>
        <strain evidence="4">NIES-44</strain>
    </source>
</reference>